<accession>A0A399E1P2</accession>
<evidence type="ECO:0000313" key="1">
    <source>
        <dbReference type="EMBL" id="RIH76032.1"/>
    </source>
</evidence>
<name>A0A399E1P2_9DEIN</name>
<gene>
    <name evidence="1" type="ORF">Mcate_01962</name>
</gene>
<dbReference type="AlphaFoldDB" id="A0A399E1P2"/>
<dbReference type="SUPFAM" id="SSF56003">
    <property type="entry name" value="Molybdenum cofactor-binding domain"/>
    <property type="match status" value="1"/>
</dbReference>
<dbReference type="Proteomes" id="UP000266089">
    <property type="component" value="Unassembled WGS sequence"/>
</dbReference>
<evidence type="ECO:0008006" key="3">
    <source>
        <dbReference type="Google" id="ProtNLM"/>
    </source>
</evidence>
<proteinExistence type="predicted"/>
<sequence length="49" mass="5069">MGEAGAIAATPAVVNAVLDALGIAHLDMPLTPEKVWRALAHPAMPARPR</sequence>
<dbReference type="Gene3D" id="3.30.365.10">
    <property type="entry name" value="Aldehyde oxidase/xanthine dehydrogenase, molybdopterin binding domain"/>
    <property type="match status" value="1"/>
</dbReference>
<comment type="caution">
    <text evidence="1">The sequence shown here is derived from an EMBL/GenBank/DDBJ whole genome shotgun (WGS) entry which is preliminary data.</text>
</comment>
<dbReference type="EMBL" id="QWKX01000052">
    <property type="protein sequence ID" value="RIH76032.1"/>
    <property type="molecule type" value="Genomic_DNA"/>
</dbReference>
<organism evidence="1 2">
    <name type="scientific">Meiothermus taiwanensis</name>
    <dbReference type="NCBI Taxonomy" id="172827"/>
    <lineage>
        <taxon>Bacteria</taxon>
        <taxon>Thermotogati</taxon>
        <taxon>Deinococcota</taxon>
        <taxon>Deinococci</taxon>
        <taxon>Thermales</taxon>
        <taxon>Thermaceae</taxon>
        <taxon>Meiothermus</taxon>
    </lineage>
</organism>
<dbReference type="InterPro" id="IPR037165">
    <property type="entry name" value="AldOxase/xan_DH_Mopterin-bd_sf"/>
</dbReference>
<evidence type="ECO:0000313" key="2">
    <source>
        <dbReference type="Proteomes" id="UP000266089"/>
    </source>
</evidence>
<protein>
    <recommendedName>
        <fullName evidence="3">Aldehyde oxidase/xanthine dehydrogenase second molybdopterin binding domain-containing protein</fullName>
    </recommendedName>
</protein>
<reference evidence="1 2" key="1">
    <citation type="submission" date="2018-08" db="EMBL/GenBank/DDBJ databases">
        <title>Meiothermus cateniformans JCM 15151 genome sequencing project.</title>
        <authorList>
            <person name="Da Costa M.S."/>
            <person name="Albuquerque L."/>
            <person name="Raposo P."/>
            <person name="Froufe H.J.C."/>
            <person name="Barroso C.S."/>
            <person name="Egas C."/>
        </authorList>
    </citation>
    <scope>NUCLEOTIDE SEQUENCE [LARGE SCALE GENOMIC DNA]</scope>
    <source>
        <strain evidence="1 2">JCM 15151</strain>
    </source>
</reference>
<dbReference type="GO" id="GO:0016491">
    <property type="term" value="F:oxidoreductase activity"/>
    <property type="evidence" value="ECO:0007669"/>
    <property type="project" value="InterPro"/>
</dbReference>